<evidence type="ECO:0000313" key="6">
    <source>
        <dbReference type="EMBL" id="KAL0831459.1"/>
    </source>
</evidence>
<dbReference type="Pfam" id="PF00151">
    <property type="entry name" value="Lipase"/>
    <property type="match status" value="1"/>
</dbReference>
<dbReference type="AlphaFoldDB" id="A0ABD0T0A9"/>
<evidence type="ECO:0000256" key="1">
    <source>
        <dbReference type="ARBA" id="ARBA00004613"/>
    </source>
</evidence>
<dbReference type="Proteomes" id="UP001549921">
    <property type="component" value="Unassembled WGS sequence"/>
</dbReference>
<evidence type="ECO:0000256" key="4">
    <source>
        <dbReference type="RuleBase" id="RU004262"/>
    </source>
</evidence>
<dbReference type="EMBL" id="JBEDNZ010000012">
    <property type="protein sequence ID" value="KAL0831459.1"/>
    <property type="molecule type" value="Genomic_DNA"/>
</dbReference>
<dbReference type="GO" id="GO:0005576">
    <property type="term" value="C:extracellular region"/>
    <property type="evidence" value="ECO:0007669"/>
    <property type="project" value="UniProtKB-SubCell"/>
</dbReference>
<organism evidence="6 7">
    <name type="scientific">Loxostege sticticalis</name>
    <name type="common">Beet webworm moth</name>
    <dbReference type="NCBI Taxonomy" id="481309"/>
    <lineage>
        <taxon>Eukaryota</taxon>
        <taxon>Metazoa</taxon>
        <taxon>Ecdysozoa</taxon>
        <taxon>Arthropoda</taxon>
        <taxon>Hexapoda</taxon>
        <taxon>Insecta</taxon>
        <taxon>Pterygota</taxon>
        <taxon>Neoptera</taxon>
        <taxon>Endopterygota</taxon>
        <taxon>Lepidoptera</taxon>
        <taxon>Glossata</taxon>
        <taxon>Ditrysia</taxon>
        <taxon>Pyraloidea</taxon>
        <taxon>Crambidae</taxon>
        <taxon>Pyraustinae</taxon>
        <taxon>Loxostege</taxon>
    </lineage>
</organism>
<dbReference type="PANTHER" id="PTHR11610:SF36">
    <property type="entry name" value="LIPASE MEMBER H-A-LIKE PROTEIN"/>
    <property type="match status" value="1"/>
</dbReference>
<comment type="subcellular location">
    <subcellularLocation>
        <location evidence="1">Secreted</location>
    </subcellularLocation>
</comment>
<evidence type="ECO:0000256" key="3">
    <source>
        <dbReference type="ARBA" id="ARBA00022525"/>
    </source>
</evidence>
<evidence type="ECO:0000259" key="5">
    <source>
        <dbReference type="Pfam" id="PF00151"/>
    </source>
</evidence>
<accession>A0ABD0T0A9</accession>
<protein>
    <recommendedName>
        <fullName evidence="5">Lipase domain-containing protein</fullName>
    </recommendedName>
</protein>
<reference evidence="6 7" key="1">
    <citation type="submission" date="2024-06" db="EMBL/GenBank/DDBJ databases">
        <title>A chromosome-level genome assembly of beet webworm, Loxostege sticticalis.</title>
        <authorList>
            <person name="Zhang Y."/>
        </authorList>
    </citation>
    <scope>NUCLEOTIDE SEQUENCE [LARGE SCALE GENOMIC DNA]</scope>
    <source>
        <strain evidence="6">AQ028</strain>
        <tissue evidence="6">Male pupae</tissue>
    </source>
</reference>
<dbReference type="SUPFAM" id="SSF53474">
    <property type="entry name" value="alpha/beta-Hydrolases"/>
    <property type="match status" value="1"/>
</dbReference>
<dbReference type="Gene3D" id="3.40.50.1820">
    <property type="entry name" value="alpha/beta hydrolase"/>
    <property type="match status" value="1"/>
</dbReference>
<proteinExistence type="inferred from homology"/>
<comment type="similarity">
    <text evidence="2 4">Belongs to the AB hydrolase superfamily. Lipase family.</text>
</comment>
<dbReference type="InterPro" id="IPR000734">
    <property type="entry name" value="TAG_lipase"/>
</dbReference>
<name>A0ABD0T0A9_LOXSC</name>
<evidence type="ECO:0000313" key="7">
    <source>
        <dbReference type="Proteomes" id="UP001549921"/>
    </source>
</evidence>
<comment type="caution">
    <text evidence="6">The sequence shown here is derived from an EMBL/GenBank/DDBJ whole genome shotgun (WGS) entry which is preliminary data.</text>
</comment>
<feature type="domain" description="Lipase" evidence="5">
    <location>
        <begin position="49"/>
        <end position="292"/>
    </location>
</feature>
<dbReference type="PRINTS" id="PR00821">
    <property type="entry name" value="TAGLIPASE"/>
</dbReference>
<gene>
    <name evidence="6" type="ORF">ABMA28_002260</name>
</gene>
<dbReference type="InterPro" id="IPR029058">
    <property type="entry name" value="AB_hydrolase_fold"/>
</dbReference>
<dbReference type="InterPro" id="IPR013818">
    <property type="entry name" value="Lipase"/>
</dbReference>
<evidence type="ECO:0000256" key="2">
    <source>
        <dbReference type="ARBA" id="ARBA00010701"/>
    </source>
</evidence>
<sequence>MLFLTLSVPEYFNIFLLYAVIHIISYEITLPDAEGSLMSMIDFRYWRCVMKREWKCPDSEINFYLFTPEHPHKQWVDVRYPKHLRDYGWKASRKNVLIVHGFNGTHSKSPMTLLRDAYLSRKDHNVFMVDWSPLTRFPCYLSALSNMKLTAQCTAQLYAFIMQAGGLAKMTTCVGHSLGAHVCGMISNHLSEKQYKIVGLDPARPLVTNYGSSLFRLGRDDAYVVHVIHTNAGFLGETGLVGHADFCVNGGRLQPGCKGHMMRIARCSHFKSSCYFAATVRRRAKLVGVPCDTSCPKVSGKWGIRLDRRSVMLGEDTPASARGMYCIKFNYEEDCPFD</sequence>
<dbReference type="PANTHER" id="PTHR11610">
    <property type="entry name" value="LIPASE"/>
    <property type="match status" value="1"/>
</dbReference>
<keyword evidence="3" id="KW-0964">Secreted</keyword>